<evidence type="ECO:0000313" key="13">
    <source>
        <dbReference type="EMBL" id="EET90172.1"/>
    </source>
</evidence>
<keyword evidence="5 10" id="KW-0547">Nucleotide-binding</keyword>
<dbReference type="GO" id="GO:0043604">
    <property type="term" value="P:amide biosynthetic process"/>
    <property type="evidence" value="ECO:0007669"/>
    <property type="project" value="TreeGrafter"/>
</dbReference>
<feature type="domain" description="Glutamyl/glutaminyl-tRNA synthetase class Ib catalytic" evidence="11">
    <location>
        <begin position="102"/>
        <end position="390"/>
    </location>
</feature>
<reference evidence="13 14" key="2">
    <citation type="journal article" date="2010" name="Proc. Natl. Acad. Sci. U.S.A.">
        <title>Enigmatic, ultrasmall, uncultivated Archaea.</title>
        <authorList>
            <person name="Baker B.J."/>
            <person name="Comolli L.R."/>
            <person name="Dick G.J."/>
            <person name="Hauser L.J."/>
            <person name="Hyatt D."/>
            <person name="Dill B.D."/>
            <person name="Land M.L."/>
            <person name="Verberkmoes N.C."/>
            <person name="Hettich R.L."/>
            <person name="Banfield J.F."/>
        </authorList>
    </citation>
    <scope>NUCLEOTIDE SEQUENCE [LARGE SCALE GENOMIC DNA]</scope>
    <source>
        <strain evidence="13">ARMAN-2</strain>
    </source>
</reference>
<name>C7DHS0_MICA2</name>
<dbReference type="Gene3D" id="3.40.50.620">
    <property type="entry name" value="HUPs"/>
    <property type="match status" value="1"/>
</dbReference>
<evidence type="ECO:0000256" key="6">
    <source>
        <dbReference type="ARBA" id="ARBA00022840"/>
    </source>
</evidence>
<dbReference type="PANTHER" id="PTHR43097:SF5">
    <property type="entry name" value="GLUTAMATE--TRNA LIGASE"/>
    <property type="match status" value="1"/>
</dbReference>
<dbReference type="InterPro" id="IPR020058">
    <property type="entry name" value="Glu/Gln-tRNA-synth_Ib_cat-dom"/>
</dbReference>
<feature type="short sequence motif" description="'HIGH' region" evidence="10">
    <location>
        <begin position="108"/>
        <end position="118"/>
    </location>
</feature>
<evidence type="ECO:0000256" key="8">
    <source>
        <dbReference type="ARBA" id="ARBA00023146"/>
    </source>
</evidence>
<dbReference type="GO" id="GO:0032991">
    <property type="term" value="C:protein-containing complex"/>
    <property type="evidence" value="ECO:0007669"/>
    <property type="project" value="UniProtKB-ARBA"/>
</dbReference>
<accession>C7DHS0</accession>
<dbReference type="PROSITE" id="PS00178">
    <property type="entry name" value="AA_TRNA_LIGASE_I"/>
    <property type="match status" value="1"/>
</dbReference>
<reference evidence="13 14" key="1">
    <citation type="journal article" date="2009" name="Genome Biol.">
        <title>Community-wide analysis of microbial genome sequence signatures.</title>
        <authorList>
            <person name="Dick G.J."/>
            <person name="Andersson A.F."/>
            <person name="Baker B.J."/>
            <person name="Simmons S.L."/>
            <person name="Thomas B.C."/>
            <person name="Yelton A.P."/>
            <person name="Banfield J.F."/>
        </authorList>
    </citation>
    <scope>NUCLEOTIDE SEQUENCE [LARGE SCALE GENOMIC DNA]</scope>
    <source>
        <strain evidence="13">ARMAN-2</strain>
    </source>
</reference>
<dbReference type="InterPro" id="IPR011035">
    <property type="entry name" value="Ribosomal_bL25/Gln-tRNA_synth"/>
</dbReference>
<evidence type="ECO:0000256" key="1">
    <source>
        <dbReference type="ARBA" id="ARBA00004496"/>
    </source>
</evidence>
<keyword evidence="7 10" id="KW-0648">Protein biosynthesis</keyword>
<dbReference type="SUPFAM" id="SSF52374">
    <property type="entry name" value="Nucleotidylyl transferase"/>
    <property type="match status" value="1"/>
</dbReference>
<sequence length="577" mass="65174">MDETTLSAIRKYAVKNAHQYGKADASSVFSKVIAVVPDAKKDISGLRKAVQDAVNEVNAMSPAELQSSYESYAEEFSEEQKSKVEQTSKPKMVIEGAVEGSVVTRYPPEPGGYMHIGNAKQCILSDEFAKIYNGKIFLYWDDTNPEKCKQEYVEAMKSDLDWLGIKFSREYFASDYIETMYSKGEELILSGNAYACSCEEQKIKENRFNRVACEHRLLKPEESLKIFKGMIAGEYKEGSTVIRLMGDMASDNTAIRDPTLFRIKNAPHYRLGSKYSTWPTYHMNTPIIDSINGVTDVIRSKEYEIWDPVHKLILKALKIKEPRIHSEARLRIKGAVTQKRTLRDFISKGYIKSWDDPRLLTIAGMKRRGIQPGAIREFVLRFGMSKTDSTVGIDMLLSENRKIIDQMSKHLFFVGNLFAVQVTEGDFPTDVKLKIRPNDGSAMREYRVGKDFFIAGEDAKSLHPGSIISLKDLITLEVLSIDAQSKKMSAKKIAPDSGYGKIVQWVSSGNFMECIVEVPGEMINEEGEFNPDSLKMETGYVESYASRLGKGDIVQFERFGYCILDDPKSSTFIYISK</sequence>
<dbReference type="EC" id="6.1.1.17" evidence="10"/>
<dbReference type="AlphaFoldDB" id="C7DHS0"/>
<keyword evidence="14" id="KW-1185">Reference proteome</keyword>
<dbReference type="GO" id="GO:0004818">
    <property type="term" value="F:glutamate-tRNA ligase activity"/>
    <property type="evidence" value="ECO:0007669"/>
    <property type="project" value="UniProtKB-UniRule"/>
</dbReference>
<evidence type="ECO:0000313" key="14">
    <source>
        <dbReference type="Proteomes" id="UP000332487"/>
    </source>
</evidence>
<dbReference type="Proteomes" id="UP000332487">
    <property type="component" value="Unassembled WGS sequence"/>
</dbReference>
<dbReference type="GO" id="GO:0005524">
    <property type="term" value="F:ATP binding"/>
    <property type="evidence" value="ECO:0007669"/>
    <property type="project" value="UniProtKB-UniRule"/>
</dbReference>
<feature type="domain" description="tRNA synthetases class I (E and Q) anti-codon binding" evidence="12">
    <location>
        <begin position="502"/>
        <end position="565"/>
    </location>
</feature>
<dbReference type="Pfam" id="PF20974">
    <property type="entry name" value="tRNA-synt_1c_C2"/>
    <property type="match status" value="1"/>
</dbReference>
<evidence type="ECO:0000259" key="11">
    <source>
        <dbReference type="Pfam" id="PF00749"/>
    </source>
</evidence>
<dbReference type="HAMAP" id="MF_02076">
    <property type="entry name" value="Glu_tRNA_synth_type2"/>
    <property type="match status" value="1"/>
</dbReference>
<evidence type="ECO:0000256" key="5">
    <source>
        <dbReference type="ARBA" id="ARBA00022741"/>
    </source>
</evidence>
<evidence type="ECO:0000256" key="4">
    <source>
        <dbReference type="ARBA" id="ARBA00022598"/>
    </source>
</evidence>
<evidence type="ECO:0000256" key="3">
    <source>
        <dbReference type="ARBA" id="ARBA00022490"/>
    </source>
</evidence>
<gene>
    <name evidence="10" type="primary">gltX</name>
    <name evidence="13" type="ORF">UNLARM2_0612</name>
</gene>
<dbReference type="InterPro" id="IPR000924">
    <property type="entry name" value="Glu/Gln-tRNA-synth"/>
</dbReference>
<dbReference type="PANTHER" id="PTHR43097">
    <property type="entry name" value="GLUTAMINE-TRNA LIGASE"/>
    <property type="match status" value="1"/>
</dbReference>
<dbReference type="PRINTS" id="PR00987">
    <property type="entry name" value="TRNASYNTHGLU"/>
</dbReference>
<dbReference type="InterPro" id="IPR049437">
    <property type="entry name" value="tRNA-synt_1c_C2"/>
</dbReference>
<keyword evidence="3 10" id="KW-0963">Cytoplasm</keyword>
<comment type="catalytic activity">
    <reaction evidence="9 10">
        <text>tRNA(Glu) + L-glutamate + ATP = L-glutamyl-tRNA(Glu) + AMP + diphosphate</text>
        <dbReference type="Rhea" id="RHEA:23540"/>
        <dbReference type="Rhea" id="RHEA-COMP:9663"/>
        <dbReference type="Rhea" id="RHEA-COMP:9680"/>
        <dbReference type="ChEBI" id="CHEBI:29985"/>
        <dbReference type="ChEBI" id="CHEBI:30616"/>
        <dbReference type="ChEBI" id="CHEBI:33019"/>
        <dbReference type="ChEBI" id="CHEBI:78442"/>
        <dbReference type="ChEBI" id="CHEBI:78520"/>
        <dbReference type="ChEBI" id="CHEBI:456215"/>
        <dbReference type="EC" id="6.1.1.17"/>
    </reaction>
</comment>
<comment type="similarity">
    <text evidence="2 10">Belongs to the class-I aminoacyl-tRNA synthetase family. Glutamate--tRNA ligase type 2 subfamily.</text>
</comment>
<dbReference type="EMBL" id="GG697240">
    <property type="protein sequence ID" value="EET90172.1"/>
    <property type="molecule type" value="Genomic_DNA"/>
</dbReference>
<dbReference type="SUPFAM" id="SSF50715">
    <property type="entry name" value="Ribosomal protein L25-like"/>
    <property type="match status" value="1"/>
</dbReference>
<dbReference type="GO" id="GO:0005829">
    <property type="term" value="C:cytosol"/>
    <property type="evidence" value="ECO:0007669"/>
    <property type="project" value="TreeGrafter"/>
</dbReference>
<dbReference type="InterPro" id="IPR014729">
    <property type="entry name" value="Rossmann-like_a/b/a_fold"/>
</dbReference>
<comment type="subcellular location">
    <subcellularLocation>
        <location evidence="1 10">Cytoplasm</location>
    </subcellularLocation>
</comment>
<protein>
    <recommendedName>
        <fullName evidence="10">Glutamate--tRNA ligase</fullName>
        <ecNumber evidence="10">6.1.1.17</ecNumber>
    </recommendedName>
    <alternativeName>
        <fullName evidence="10">Glutamyl-tRNA synthetase</fullName>
        <shortName evidence="10">GluRS</shortName>
    </alternativeName>
</protein>
<keyword evidence="8 10" id="KW-0030">Aminoacyl-tRNA synthetase</keyword>
<evidence type="ECO:0000256" key="9">
    <source>
        <dbReference type="ARBA" id="ARBA00048351"/>
    </source>
</evidence>
<dbReference type="InterPro" id="IPR004526">
    <property type="entry name" value="Glu-tRNA-synth_arc/euk"/>
</dbReference>
<dbReference type="Gene3D" id="2.40.240.100">
    <property type="match status" value="1"/>
</dbReference>
<comment type="function">
    <text evidence="10">Catalyzes the attachment of glutamate to tRNA(Glu) in a two-step reaction: glutamate is first activated by ATP to form Glu-AMP and then transferred to the acceptor end of tRNA(Glu).</text>
</comment>
<evidence type="ECO:0000256" key="2">
    <source>
        <dbReference type="ARBA" id="ARBA00008927"/>
    </source>
</evidence>
<evidence type="ECO:0000256" key="7">
    <source>
        <dbReference type="ARBA" id="ARBA00022917"/>
    </source>
</evidence>
<evidence type="ECO:0000259" key="12">
    <source>
        <dbReference type="Pfam" id="PF20974"/>
    </source>
</evidence>
<keyword evidence="4 10" id="KW-0436">Ligase</keyword>
<proteinExistence type="inferred from homology"/>
<dbReference type="InterPro" id="IPR050132">
    <property type="entry name" value="Gln/Glu-tRNA_Ligase"/>
</dbReference>
<dbReference type="GO" id="GO:0006424">
    <property type="term" value="P:glutamyl-tRNA aminoacylation"/>
    <property type="evidence" value="ECO:0007669"/>
    <property type="project" value="UniProtKB-UniRule"/>
</dbReference>
<keyword evidence="6 10" id="KW-0067">ATP-binding</keyword>
<dbReference type="Pfam" id="PF00749">
    <property type="entry name" value="tRNA-synt_1c"/>
    <property type="match status" value="1"/>
</dbReference>
<dbReference type="InterPro" id="IPR001412">
    <property type="entry name" value="aa-tRNA-synth_I_CS"/>
</dbReference>
<evidence type="ECO:0000256" key="10">
    <source>
        <dbReference type="HAMAP-Rule" id="MF_02076"/>
    </source>
</evidence>
<organism evidence="13 14">
    <name type="scientific">Candidatus Micrarchaeum acidiphilum ARMAN-2</name>
    <dbReference type="NCBI Taxonomy" id="425595"/>
    <lineage>
        <taxon>Archaea</taxon>
        <taxon>Candidatus Micrarchaeota</taxon>
        <taxon>Candidatus Micrarchaeia</taxon>
        <taxon>Candidatus Micrarchaeales</taxon>
        <taxon>Candidatus Micrarchaeaceae</taxon>
        <taxon>Candidatus Micrarchaeum</taxon>
    </lineage>
</organism>